<evidence type="ECO:0000313" key="1">
    <source>
        <dbReference type="EMBL" id="KAF2299451.1"/>
    </source>
</evidence>
<accession>A0A6A6LDE5</accession>
<reference evidence="1 2" key="1">
    <citation type="journal article" date="2020" name="Mol. Plant">
        <title>The Chromosome-Based Rubber Tree Genome Provides New Insights into Spurge Genome Evolution and Rubber Biosynthesis.</title>
        <authorList>
            <person name="Liu J."/>
            <person name="Shi C."/>
            <person name="Shi C.C."/>
            <person name="Li W."/>
            <person name="Zhang Q.J."/>
            <person name="Zhang Y."/>
            <person name="Li K."/>
            <person name="Lu H.F."/>
            <person name="Shi C."/>
            <person name="Zhu S.T."/>
            <person name="Xiao Z.Y."/>
            <person name="Nan H."/>
            <person name="Yue Y."/>
            <person name="Zhu X.G."/>
            <person name="Wu Y."/>
            <person name="Hong X.N."/>
            <person name="Fan G.Y."/>
            <person name="Tong Y."/>
            <person name="Zhang D."/>
            <person name="Mao C.L."/>
            <person name="Liu Y.L."/>
            <person name="Hao S.J."/>
            <person name="Liu W.Q."/>
            <person name="Lv M.Q."/>
            <person name="Zhang H.B."/>
            <person name="Liu Y."/>
            <person name="Hu-Tang G.R."/>
            <person name="Wang J.P."/>
            <person name="Wang J.H."/>
            <person name="Sun Y.H."/>
            <person name="Ni S.B."/>
            <person name="Chen W.B."/>
            <person name="Zhang X.C."/>
            <person name="Jiao Y.N."/>
            <person name="Eichler E.E."/>
            <person name="Li G.H."/>
            <person name="Liu X."/>
            <person name="Gao L.Z."/>
        </authorList>
    </citation>
    <scope>NUCLEOTIDE SEQUENCE [LARGE SCALE GENOMIC DNA]</scope>
    <source>
        <strain evidence="2">cv. GT1</strain>
        <tissue evidence="1">Leaf</tissue>
    </source>
</reference>
<keyword evidence="2" id="KW-1185">Reference proteome</keyword>
<comment type="caution">
    <text evidence="1">The sequence shown here is derived from an EMBL/GenBank/DDBJ whole genome shotgun (WGS) entry which is preliminary data.</text>
</comment>
<dbReference type="SUPFAM" id="SSF50630">
    <property type="entry name" value="Acid proteases"/>
    <property type="match status" value="1"/>
</dbReference>
<dbReference type="InterPro" id="IPR021109">
    <property type="entry name" value="Peptidase_aspartic_dom_sf"/>
</dbReference>
<dbReference type="Gene3D" id="2.40.70.10">
    <property type="entry name" value="Acid Proteases"/>
    <property type="match status" value="1"/>
</dbReference>
<gene>
    <name evidence="1" type="ORF">GH714_031984</name>
</gene>
<name>A0A6A6LDE5_HEVBR</name>
<protein>
    <recommendedName>
        <fullName evidence="3">Aspartic peptidase DDI1-type domain-containing protein</fullName>
    </recommendedName>
</protein>
<evidence type="ECO:0008006" key="3">
    <source>
        <dbReference type="Google" id="ProtNLM"/>
    </source>
</evidence>
<organism evidence="1 2">
    <name type="scientific">Hevea brasiliensis</name>
    <name type="common">Para rubber tree</name>
    <name type="synonym">Siphonia brasiliensis</name>
    <dbReference type="NCBI Taxonomy" id="3981"/>
    <lineage>
        <taxon>Eukaryota</taxon>
        <taxon>Viridiplantae</taxon>
        <taxon>Streptophyta</taxon>
        <taxon>Embryophyta</taxon>
        <taxon>Tracheophyta</taxon>
        <taxon>Spermatophyta</taxon>
        <taxon>Magnoliopsida</taxon>
        <taxon>eudicotyledons</taxon>
        <taxon>Gunneridae</taxon>
        <taxon>Pentapetalae</taxon>
        <taxon>rosids</taxon>
        <taxon>fabids</taxon>
        <taxon>Malpighiales</taxon>
        <taxon>Euphorbiaceae</taxon>
        <taxon>Crotonoideae</taxon>
        <taxon>Micrandreae</taxon>
        <taxon>Hevea</taxon>
    </lineage>
</organism>
<dbReference type="EMBL" id="JAAGAX010000011">
    <property type="protein sequence ID" value="KAF2299451.1"/>
    <property type="molecule type" value="Genomic_DNA"/>
</dbReference>
<dbReference type="Proteomes" id="UP000467840">
    <property type="component" value="Chromosome 1"/>
</dbReference>
<dbReference type="CDD" id="cd00303">
    <property type="entry name" value="retropepsin_like"/>
    <property type="match status" value="1"/>
</dbReference>
<dbReference type="AlphaFoldDB" id="A0A6A6LDE5"/>
<proteinExistence type="predicted"/>
<dbReference type="Pfam" id="PF13650">
    <property type="entry name" value="Asp_protease_2"/>
    <property type="match status" value="1"/>
</dbReference>
<sequence length="186" mass="20499">MEAKKGQSFVQIKLGGQELRALLDTRASHNFLMVEEAKRLGIPYEKEMGWLKAVNSSRNSIHGVARDVKVRIGNWHGTLDFFVVPMDNYQETLEEVQTTRTSCGLSGGECHSTKVVSLRNPIFSVRLLTEGGSVGVIPCGVKGRCIVRRQFVRELIFEANAPIGRAEELSGGTGQNEVKSAYCTSK</sequence>
<evidence type="ECO:0000313" key="2">
    <source>
        <dbReference type="Proteomes" id="UP000467840"/>
    </source>
</evidence>